<feature type="domain" description="Leucine rich repeat variant" evidence="3">
    <location>
        <begin position="10"/>
        <end position="66"/>
    </location>
</feature>
<keyword evidence="2" id="KW-0472">Membrane</keyword>
<feature type="transmembrane region" description="Helical" evidence="2">
    <location>
        <begin position="126"/>
        <end position="147"/>
    </location>
</feature>
<dbReference type="InterPro" id="IPR057893">
    <property type="entry name" value="LRV_2"/>
</dbReference>
<name>A0A4R8USI7_9MICO</name>
<dbReference type="RefSeq" id="WP_134504418.1">
    <property type="nucleotide sequence ID" value="NZ_SOEY01000032.1"/>
</dbReference>
<dbReference type="OrthoDB" id="3787329at2"/>
<feature type="region of interest" description="Disordered" evidence="1">
    <location>
        <begin position="93"/>
        <end position="117"/>
    </location>
</feature>
<evidence type="ECO:0000313" key="4">
    <source>
        <dbReference type="EMBL" id="TFB69019.1"/>
    </source>
</evidence>
<accession>A0A4R8USI7</accession>
<dbReference type="Proteomes" id="UP000298173">
    <property type="component" value="Unassembled WGS sequence"/>
</dbReference>
<evidence type="ECO:0000256" key="2">
    <source>
        <dbReference type="SAM" id="Phobius"/>
    </source>
</evidence>
<organism evidence="4 5">
    <name type="scientific">Cryobacterium glaciale</name>
    <dbReference type="NCBI Taxonomy" id="1259145"/>
    <lineage>
        <taxon>Bacteria</taxon>
        <taxon>Bacillati</taxon>
        <taxon>Actinomycetota</taxon>
        <taxon>Actinomycetes</taxon>
        <taxon>Micrococcales</taxon>
        <taxon>Microbacteriaceae</taxon>
        <taxon>Cryobacterium</taxon>
    </lineage>
</organism>
<keyword evidence="2" id="KW-0812">Transmembrane</keyword>
<evidence type="ECO:0000313" key="5">
    <source>
        <dbReference type="Proteomes" id="UP000298173"/>
    </source>
</evidence>
<dbReference type="Pfam" id="PF25591">
    <property type="entry name" value="LRV_2"/>
    <property type="match status" value="1"/>
</dbReference>
<keyword evidence="2" id="KW-1133">Transmembrane helix</keyword>
<proteinExistence type="predicted"/>
<keyword evidence="5" id="KW-1185">Reference proteome</keyword>
<evidence type="ECO:0000259" key="3">
    <source>
        <dbReference type="Pfam" id="PF25591"/>
    </source>
</evidence>
<comment type="caution">
    <text evidence="4">The sequence shown here is derived from an EMBL/GenBank/DDBJ whole genome shotgun (WGS) entry which is preliminary data.</text>
</comment>
<reference evidence="4 5" key="1">
    <citation type="submission" date="2019-03" db="EMBL/GenBank/DDBJ databases">
        <title>Genomics of glacier-inhabiting Cryobacterium strains.</title>
        <authorList>
            <person name="Liu Q."/>
            <person name="Xin Y.-H."/>
        </authorList>
    </citation>
    <scope>NUCLEOTIDE SEQUENCE [LARGE SCALE GENOMIC DNA]</scope>
    <source>
        <strain evidence="4 5">HLT2-23</strain>
    </source>
</reference>
<evidence type="ECO:0000256" key="1">
    <source>
        <dbReference type="SAM" id="MobiDB-lite"/>
    </source>
</evidence>
<gene>
    <name evidence="4" type="ORF">E3O06_16220</name>
</gene>
<protein>
    <recommendedName>
        <fullName evidence="3">Leucine rich repeat variant domain-containing protein</fullName>
    </recommendedName>
</protein>
<dbReference type="EMBL" id="SOEY01000032">
    <property type="protein sequence ID" value="TFB69019.1"/>
    <property type="molecule type" value="Genomic_DNA"/>
</dbReference>
<dbReference type="AlphaFoldDB" id="A0A4R8USI7"/>
<sequence length="539" mass="56414">MTDSTSPLFREAADPATPQARLGEIAAAHHELHPVIAANPACYPALIEWMLQLGTIAPVTPAAIAAVAVPVGAVPVLPTEPAASAMPNPFGQPAAAAAPSGQAAFGQPAPGQAVPGQAARRPRKKLLIWGSIGVVVLLTAGGGVWAYGAIFSKLGGAASPTAAVEKLLEGTADMDLISLYGSLSPAEIESFKAPIDQLGTIAMDDENGDPVDMPELINTVVDSLNITLTGLELETEDIEEGIAVVTITAGEMTMNGDAETITDAYLEVVAPQLRLQQESFGSDDSDTDSMIADLRESSIDELNDLLPFTQTAADLADELGHDAAIVTVREGGSWYVSPLLTAGENILQGTLSDSARGSLVAADDVASFETADAAAEGFAEAVIAFGENGDYDDLAAVLPESERRFLSLYGDALMPTEGGGDYDNLKITDFVVTPQVEGKTVRLDIDSIVIEGDGYDWPYLTEVNGVCVTTDSGYSSFDGCLDDLPVMKELGAGSWRVLAVQEQSGWFVSPLRTVADITGITVEKLVKLSQDGELDRLYE</sequence>